<dbReference type="Gramene" id="ERN02743">
    <property type="protein sequence ID" value="ERN02743"/>
    <property type="gene ID" value="AMTR_s00085p00181210"/>
</dbReference>
<evidence type="ECO:0000313" key="2">
    <source>
        <dbReference type="Proteomes" id="UP000017836"/>
    </source>
</evidence>
<organism evidence="1 2">
    <name type="scientific">Amborella trichopoda</name>
    <dbReference type="NCBI Taxonomy" id="13333"/>
    <lineage>
        <taxon>Eukaryota</taxon>
        <taxon>Viridiplantae</taxon>
        <taxon>Streptophyta</taxon>
        <taxon>Embryophyta</taxon>
        <taxon>Tracheophyta</taxon>
        <taxon>Spermatophyta</taxon>
        <taxon>Magnoliopsida</taxon>
        <taxon>Amborellales</taxon>
        <taxon>Amborellaceae</taxon>
        <taxon>Amborella</taxon>
    </lineage>
</organism>
<dbReference type="eggNOG" id="ENOG502R8UD">
    <property type="taxonomic scope" value="Eukaryota"/>
</dbReference>
<accession>W1P4A3</accession>
<reference evidence="2" key="1">
    <citation type="journal article" date="2013" name="Science">
        <title>The Amborella genome and the evolution of flowering plants.</title>
        <authorList>
            <consortium name="Amborella Genome Project"/>
        </authorList>
    </citation>
    <scope>NUCLEOTIDE SEQUENCE [LARGE SCALE GENOMIC DNA]</scope>
</reference>
<dbReference type="EMBL" id="KI394487">
    <property type="protein sequence ID" value="ERN02743.1"/>
    <property type="molecule type" value="Genomic_DNA"/>
</dbReference>
<protein>
    <submittedName>
        <fullName evidence="1">Uncharacterized protein</fullName>
    </submittedName>
</protein>
<name>W1P4A3_AMBTC</name>
<keyword evidence="2" id="KW-1185">Reference proteome</keyword>
<evidence type="ECO:0000313" key="1">
    <source>
        <dbReference type="EMBL" id="ERN02743.1"/>
    </source>
</evidence>
<gene>
    <name evidence="1" type="ORF">AMTR_s00085p00181210</name>
</gene>
<dbReference type="HOGENOM" id="CLU_1919909_0_0_1"/>
<dbReference type="Proteomes" id="UP000017836">
    <property type="component" value="Unassembled WGS sequence"/>
</dbReference>
<proteinExistence type="predicted"/>
<dbReference type="AlphaFoldDB" id="W1P4A3"/>
<sequence length="132" mass="14730">MALQDDFELVRVSILYRTHLLTIDATLTELMAKETRKETLDNSANVIDSILTTPLHIATFNSTDKNHIANRKPFNDISQIQCNYCKGLGHIKCNRPIKLRKKAPSQGFTVAPAFAIPSAQTPTSAYLTKEDV</sequence>